<dbReference type="Gene3D" id="6.10.140.890">
    <property type="match status" value="1"/>
</dbReference>
<protein>
    <submittedName>
        <fullName evidence="1">Uncharacterized protein</fullName>
    </submittedName>
</protein>
<accession>A0ABQ5G644</accession>
<reference evidence="1" key="2">
    <citation type="submission" date="2022-01" db="EMBL/GenBank/DDBJ databases">
        <authorList>
            <person name="Yamashiro T."/>
            <person name="Shiraishi A."/>
            <person name="Satake H."/>
            <person name="Nakayama K."/>
        </authorList>
    </citation>
    <scope>NUCLEOTIDE SEQUENCE</scope>
</reference>
<dbReference type="EMBL" id="BQNB010018092">
    <property type="protein sequence ID" value="GJT70605.1"/>
    <property type="molecule type" value="Genomic_DNA"/>
</dbReference>
<reference evidence="1" key="1">
    <citation type="journal article" date="2022" name="Int. J. Mol. Sci.">
        <title>Draft Genome of Tanacetum Coccineum: Genomic Comparison of Closely Related Tanacetum-Family Plants.</title>
        <authorList>
            <person name="Yamashiro T."/>
            <person name="Shiraishi A."/>
            <person name="Nakayama K."/>
            <person name="Satake H."/>
        </authorList>
    </citation>
    <scope>NUCLEOTIDE SEQUENCE</scope>
</reference>
<name>A0ABQ5G644_9ASTR</name>
<proteinExistence type="predicted"/>
<comment type="caution">
    <text evidence="1">The sequence shown here is derived from an EMBL/GenBank/DDBJ whole genome shotgun (WGS) entry which is preliminary data.</text>
</comment>
<organism evidence="1 2">
    <name type="scientific">Tanacetum coccineum</name>
    <dbReference type="NCBI Taxonomy" id="301880"/>
    <lineage>
        <taxon>Eukaryota</taxon>
        <taxon>Viridiplantae</taxon>
        <taxon>Streptophyta</taxon>
        <taxon>Embryophyta</taxon>
        <taxon>Tracheophyta</taxon>
        <taxon>Spermatophyta</taxon>
        <taxon>Magnoliopsida</taxon>
        <taxon>eudicotyledons</taxon>
        <taxon>Gunneridae</taxon>
        <taxon>Pentapetalae</taxon>
        <taxon>asterids</taxon>
        <taxon>campanulids</taxon>
        <taxon>Asterales</taxon>
        <taxon>Asteraceae</taxon>
        <taxon>Asteroideae</taxon>
        <taxon>Anthemideae</taxon>
        <taxon>Anthemidinae</taxon>
        <taxon>Tanacetum</taxon>
    </lineage>
</organism>
<sequence>VLVFPSNFLNLDRVFLRLRELHTLKGHVESVVRLKGLDIETIQQAYTV</sequence>
<evidence type="ECO:0000313" key="2">
    <source>
        <dbReference type="Proteomes" id="UP001151760"/>
    </source>
</evidence>
<evidence type="ECO:0000313" key="1">
    <source>
        <dbReference type="EMBL" id="GJT70605.1"/>
    </source>
</evidence>
<keyword evidence="2" id="KW-1185">Reference proteome</keyword>
<gene>
    <name evidence="1" type="ORF">Tco_1029891</name>
</gene>
<feature type="non-terminal residue" evidence="1">
    <location>
        <position position="1"/>
    </location>
</feature>
<dbReference type="Proteomes" id="UP001151760">
    <property type="component" value="Unassembled WGS sequence"/>
</dbReference>